<sequence>MQHDLAFYFHAATILANIVYSRNIWVTLKVQVGMMTDMIKDLPAYFMAHPSTASRTEDAVFQAIEADNVNHSVPKSNSASAIWFLMCSLNSAQVDNLCRRPLDRQPSKC</sequence>
<reference evidence="1" key="1">
    <citation type="journal article" date="2019" name="bioRxiv">
        <title>The Genome of the Zebra Mussel, Dreissena polymorpha: A Resource for Invasive Species Research.</title>
        <authorList>
            <person name="McCartney M.A."/>
            <person name="Auch B."/>
            <person name="Kono T."/>
            <person name="Mallez S."/>
            <person name="Zhang Y."/>
            <person name="Obille A."/>
            <person name="Becker A."/>
            <person name="Abrahante J.E."/>
            <person name="Garbe J."/>
            <person name="Badalamenti J.P."/>
            <person name="Herman A."/>
            <person name="Mangelson H."/>
            <person name="Liachko I."/>
            <person name="Sullivan S."/>
            <person name="Sone E.D."/>
            <person name="Koren S."/>
            <person name="Silverstein K.A.T."/>
            <person name="Beckman K.B."/>
            <person name="Gohl D.M."/>
        </authorList>
    </citation>
    <scope>NUCLEOTIDE SEQUENCE</scope>
    <source>
        <strain evidence="1">Duluth1</strain>
        <tissue evidence="1">Whole animal</tissue>
    </source>
</reference>
<keyword evidence="2" id="KW-1185">Reference proteome</keyword>
<accession>A0A9D4M6U2</accession>
<dbReference type="EMBL" id="JAIWYP010000002">
    <property type="protein sequence ID" value="KAH3871972.1"/>
    <property type="molecule type" value="Genomic_DNA"/>
</dbReference>
<evidence type="ECO:0000313" key="2">
    <source>
        <dbReference type="Proteomes" id="UP000828390"/>
    </source>
</evidence>
<organism evidence="1 2">
    <name type="scientific">Dreissena polymorpha</name>
    <name type="common">Zebra mussel</name>
    <name type="synonym">Mytilus polymorpha</name>
    <dbReference type="NCBI Taxonomy" id="45954"/>
    <lineage>
        <taxon>Eukaryota</taxon>
        <taxon>Metazoa</taxon>
        <taxon>Spiralia</taxon>
        <taxon>Lophotrochozoa</taxon>
        <taxon>Mollusca</taxon>
        <taxon>Bivalvia</taxon>
        <taxon>Autobranchia</taxon>
        <taxon>Heteroconchia</taxon>
        <taxon>Euheterodonta</taxon>
        <taxon>Imparidentia</taxon>
        <taxon>Neoheterodontei</taxon>
        <taxon>Myida</taxon>
        <taxon>Dreissenoidea</taxon>
        <taxon>Dreissenidae</taxon>
        <taxon>Dreissena</taxon>
    </lineage>
</organism>
<name>A0A9D4M6U2_DREPO</name>
<dbReference type="AlphaFoldDB" id="A0A9D4M6U2"/>
<proteinExistence type="predicted"/>
<dbReference type="Proteomes" id="UP000828390">
    <property type="component" value="Unassembled WGS sequence"/>
</dbReference>
<reference evidence="1" key="2">
    <citation type="submission" date="2020-11" db="EMBL/GenBank/DDBJ databases">
        <authorList>
            <person name="McCartney M.A."/>
            <person name="Auch B."/>
            <person name="Kono T."/>
            <person name="Mallez S."/>
            <person name="Becker A."/>
            <person name="Gohl D.M."/>
            <person name="Silverstein K.A.T."/>
            <person name="Koren S."/>
            <person name="Bechman K.B."/>
            <person name="Herman A."/>
            <person name="Abrahante J.E."/>
            <person name="Garbe J."/>
        </authorList>
    </citation>
    <scope>NUCLEOTIDE SEQUENCE</scope>
    <source>
        <strain evidence="1">Duluth1</strain>
        <tissue evidence="1">Whole animal</tissue>
    </source>
</reference>
<gene>
    <name evidence="1" type="ORF">DPMN_035187</name>
</gene>
<protein>
    <submittedName>
        <fullName evidence="1">Uncharacterized protein</fullName>
    </submittedName>
</protein>
<evidence type="ECO:0000313" key="1">
    <source>
        <dbReference type="EMBL" id="KAH3871972.1"/>
    </source>
</evidence>
<comment type="caution">
    <text evidence="1">The sequence shown here is derived from an EMBL/GenBank/DDBJ whole genome shotgun (WGS) entry which is preliminary data.</text>
</comment>